<keyword evidence="1" id="KW-0472">Membrane</keyword>
<evidence type="ECO:0000313" key="2">
    <source>
        <dbReference type="EMBL" id="KLU28263.1"/>
    </source>
</evidence>
<dbReference type="OrthoDB" id="5297929at2"/>
<sequence>MGFFYTPLPLWLAIGGWIVTAGVLALAIWKNPFRRLQDGTLQHVWFGIVVAVTVLWACNTWFEDGPAIHLLGATLMVTLFDWQLALVGMAVTTGLAAVVLDASWPGVPVTFILFGALPVVVSSLLQKAIQAWIPRSLFVFILGHGFLTSACAVAVACSAGLLLQIVLADGRLIVPAGFTLAASLLVAGEALFTGVFTILITVYRPTWITTFDVRRYRLDRGPRV</sequence>
<feature type="transmembrane region" description="Helical" evidence="1">
    <location>
        <begin position="178"/>
        <end position="203"/>
    </location>
</feature>
<evidence type="ECO:0000313" key="3">
    <source>
        <dbReference type="Proteomes" id="UP000035963"/>
    </source>
</evidence>
<accession>A0A0J1G7H7</accession>
<dbReference type="EMBL" id="AEJF01000001">
    <property type="protein sequence ID" value="KLU28263.1"/>
    <property type="molecule type" value="Genomic_DNA"/>
</dbReference>
<dbReference type="Proteomes" id="UP000035963">
    <property type="component" value="Unassembled WGS sequence"/>
</dbReference>
<keyword evidence="1" id="KW-0812">Transmembrane</keyword>
<dbReference type="RefSeq" id="WP_047844603.1">
    <property type="nucleotide sequence ID" value="NZ_AEJF01000001.1"/>
</dbReference>
<dbReference type="PATRIC" id="fig|908627.4.peg.3"/>
<name>A0A0J1G7H7_9BURK</name>
<organism evidence="2 3">
    <name type="scientific">Caballeronia mineralivorans PML1(12)</name>
    <dbReference type="NCBI Taxonomy" id="908627"/>
    <lineage>
        <taxon>Bacteria</taxon>
        <taxon>Pseudomonadati</taxon>
        <taxon>Pseudomonadota</taxon>
        <taxon>Betaproteobacteria</taxon>
        <taxon>Burkholderiales</taxon>
        <taxon>Burkholderiaceae</taxon>
        <taxon>Caballeronia</taxon>
    </lineage>
</organism>
<comment type="caution">
    <text evidence="2">The sequence shown here is derived from an EMBL/GenBank/DDBJ whole genome shotgun (WGS) entry which is preliminary data.</text>
</comment>
<reference evidence="2 3" key="1">
    <citation type="journal article" date="2015" name="Genome Announc.">
        <title>Draft Genome Sequence of Burkholderia sp. Strain PML1(12), an Ectomycorrhizosphere-Inhabiting Bacterium with Effective Mineral-Weathering Ability.</title>
        <authorList>
            <person name="Uroz S."/>
            <person name="Oger P."/>
        </authorList>
    </citation>
    <scope>NUCLEOTIDE SEQUENCE [LARGE SCALE GENOMIC DNA]</scope>
    <source>
        <strain evidence="3">PML1(12)</strain>
    </source>
</reference>
<evidence type="ECO:0000256" key="1">
    <source>
        <dbReference type="SAM" id="Phobius"/>
    </source>
</evidence>
<protein>
    <submittedName>
        <fullName evidence="2">Membrane protein</fullName>
    </submittedName>
</protein>
<feature type="transmembrane region" description="Helical" evidence="1">
    <location>
        <begin position="41"/>
        <end position="62"/>
    </location>
</feature>
<keyword evidence="1" id="KW-1133">Transmembrane helix</keyword>
<feature type="transmembrane region" description="Helical" evidence="1">
    <location>
        <begin position="137"/>
        <end position="166"/>
    </location>
</feature>
<gene>
    <name evidence="2" type="ORF">EOS_00010</name>
</gene>
<dbReference type="Gene3D" id="1.10.1760.20">
    <property type="match status" value="1"/>
</dbReference>
<feature type="transmembrane region" description="Helical" evidence="1">
    <location>
        <begin position="6"/>
        <end position="29"/>
    </location>
</feature>
<proteinExistence type="predicted"/>
<dbReference type="AlphaFoldDB" id="A0A0J1G7H7"/>
<feature type="transmembrane region" description="Helical" evidence="1">
    <location>
        <begin position="107"/>
        <end position="125"/>
    </location>
</feature>
<keyword evidence="3" id="KW-1185">Reference proteome</keyword>